<evidence type="ECO:0000256" key="1">
    <source>
        <dbReference type="SAM" id="MobiDB-lite"/>
    </source>
</evidence>
<reference evidence="2 3" key="1">
    <citation type="submission" date="2024-01" db="EMBL/GenBank/DDBJ databases">
        <title>The genomes of 5 underutilized Papilionoideae crops provide insights into root nodulation and disease resistanc.</title>
        <authorList>
            <person name="Yuan L."/>
        </authorList>
    </citation>
    <scope>NUCLEOTIDE SEQUENCE [LARGE SCALE GENOMIC DNA]</scope>
    <source>
        <strain evidence="2">ZHUSHIDOU_FW_LH</strain>
        <tissue evidence="2">Leaf</tissue>
    </source>
</reference>
<dbReference type="AlphaFoldDB" id="A0AAN9HXC1"/>
<feature type="region of interest" description="Disordered" evidence="1">
    <location>
        <begin position="32"/>
        <end position="68"/>
    </location>
</feature>
<feature type="compositionally biased region" description="Acidic residues" evidence="1">
    <location>
        <begin position="58"/>
        <end position="68"/>
    </location>
</feature>
<dbReference type="EMBL" id="JAYWIO010000007">
    <property type="protein sequence ID" value="KAK7251274.1"/>
    <property type="molecule type" value="Genomic_DNA"/>
</dbReference>
<protein>
    <submittedName>
        <fullName evidence="2">Uncharacterized protein</fullName>
    </submittedName>
</protein>
<evidence type="ECO:0000313" key="3">
    <source>
        <dbReference type="Proteomes" id="UP001372338"/>
    </source>
</evidence>
<name>A0AAN9HXC1_CROPI</name>
<organism evidence="2 3">
    <name type="scientific">Crotalaria pallida</name>
    <name type="common">Smooth rattlebox</name>
    <name type="synonym">Crotalaria striata</name>
    <dbReference type="NCBI Taxonomy" id="3830"/>
    <lineage>
        <taxon>Eukaryota</taxon>
        <taxon>Viridiplantae</taxon>
        <taxon>Streptophyta</taxon>
        <taxon>Embryophyta</taxon>
        <taxon>Tracheophyta</taxon>
        <taxon>Spermatophyta</taxon>
        <taxon>Magnoliopsida</taxon>
        <taxon>eudicotyledons</taxon>
        <taxon>Gunneridae</taxon>
        <taxon>Pentapetalae</taxon>
        <taxon>rosids</taxon>
        <taxon>fabids</taxon>
        <taxon>Fabales</taxon>
        <taxon>Fabaceae</taxon>
        <taxon>Papilionoideae</taxon>
        <taxon>50 kb inversion clade</taxon>
        <taxon>genistoids sensu lato</taxon>
        <taxon>core genistoids</taxon>
        <taxon>Crotalarieae</taxon>
        <taxon>Crotalaria</taxon>
    </lineage>
</organism>
<comment type="caution">
    <text evidence="2">The sequence shown here is derived from an EMBL/GenBank/DDBJ whole genome shotgun (WGS) entry which is preliminary data.</text>
</comment>
<proteinExistence type="predicted"/>
<accession>A0AAN9HXC1</accession>
<sequence length="68" mass="7595">MVQDAKSDRVKQLLKENEKYLRKLGSKLQEAKAAAGRSGHDVDEIGSASFLKNSETTLENEDEDDQTK</sequence>
<evidence type="ECO:0000313" key="2">
    <source>
        <dbReference type="EMBL" id="KAK7251274.1"/>
    </source>
</evidence>
<gene>
    <name evidence="2" type="ORF">RIF29_34322</name>
</gene>
<keyword evidence="3" id="KW-1185">Reference proteome</keyword>
<dbReference type="Proteomes" id="UP001372338">
    <property type="component" value="Unassembled WGS sequence"/>
</dbReference>